<reference evidence="2 3" key="1">
    <citation type="submission" date="2018-06" db="EMBL/GenBank/DDBJ databases">
        <title>Genomic Encyclopedia of Archaeal and Bacterial Type Strains, Phase II (KMG-II): from individual species to whole genera.</title>
        <authorList>
            <person name="Goeker M."/>
        </authorList>
    </citation>
    <scope>NUCLEOTIDE SEQUENCE [LARGE SCALE GENOMIC DNA]</scope>
    <source>
        <strain evidence="2 3">DSM 24464</strain>
    </source>
</reference>
<protein>
    <recommendedName>
        <fullName evidence="4">DUF4836 family protein</fullName>
    </recommendedName>
</protein>
<keyword evidence="1" id="KW-0732">Signal</keyword>
<name>A0A327RPB7_9FLAO</name>
<evidence type="ECO:0008006" key="4">
    <source>
        <dbReference type="Google" id="ProtNLM"/>
    </source>
</evidence>
<keyword evidence="3" id="KW-1185">Reference proteome</keyword>
<evidence type="ECO:0000313" key="3">
    <source>
        <dbReference type="Proteomes" id="UP000248703"/>
    </source>
</evidence>
<feature type="signal peptide" evidence="1">
    <location>
        <begin position="1"/>
        <end position="17"/>
    </location>
</feature>
<accession>A0A327RPB7</accession>
<organism evidence="2 3">
    <name type="scientific">Olleya aquimaris</name>
    <dbReference type="NCBI Taxonomy" id="639310"/>
    <lineage>
        <taxon>Bacteria</taxon>
        <taxon>Pseudomonadati</taxon>
        <taxon>Bacteroidota</taxon>
        <taxon>Flavobacteriia</taxon>
        <taxon>Flavobacteriales</taxon>
        <taxon>Flavobacteriaceae</taxon>
    </lineage>
</organism>
<feature type="chain" id="PRO_5016451951" description="DUF4836 family protein" evidence="1">
    <location>
        <begin position="18"/>
        <end position="650"/>
    </location>
</feature>
<dbReference type="Proteomes" id="UP000248703">
    <property type="component" value="Unassembled WGS sequence"/>
</dbReference>
<dbReference type="AlphaFoldDB" id="A0A327RPB7"/>
<evidence type="ECO:0000256" key="1">
    <source>
        <dbReference type="SAM" id="SignalP"/>
    </source>
</evidence>
<comment type="caution">
    <text evidence="2">The sequence shown here is derived from an EMBL/GenBank/DDBJ whole genome shotgun (WGS) entry which is preliminary data.</text>
</comment>
<dbReference type="EMBL" id="QLLO01000001">
    <property type="protein sequence ID" value="RAJ17782.1"/>
    <property type="molecule type" value="Genomic_DNA"/>
</dbReference>
<proteinExistence type="predicted"/>
<gene>
    <name evidence="2" type="ORF">LY08_00050</name>
</gene>
<evidence type="ECO:0000313" key="2">
    <source>
        <dbReference type="EMBL" id="RAJ17782.1"/>
    </source>
</evidence>
<dbReference type="OrthoDB" id="1288644at2"/>
<sequence>MKQLLCLLLCISSYTFAQNTASKIPSDASIVATIKGENLLQLISMEELNNSFLGSEILKELSRGGNTYSSLEDFGFNLNASAHYFMQVNDSINYNAFVIPLKNVSQFEDLITRSNKEEIVNQNGIKTISGDNSPAIVWDNTTLVVVMGDTNYAYFENEDVSERYGIQTENYGWPETAYEVEAIPAPAAAYEEADEDVEVEIEETVIESAEDYNYEDEEIEETVIESTESYDYDEEEVEETVIESTEGEDYNYDYYDNLNSSYTLKRELAKQWSMLKAKQILMQPESNSILNNKSYVKSLDNKAEATLWVNDFGQLYASFLSNSYYNNMLGMDLASMYANNGLTAKLFMEDDKMMLNTTYTMSDEMASSYKKMTSRKLNKKFLNYVNEDRMIGYLSYSVDTKATLEEYPKLMKSIYGSMPYYGEEASLGIDLFSLLLDEEAVAKVLKGDMLFLLSGISQQEVTYTSYEYNDDYEYIEVEKTKTETLPDFLLMASTEDPSMLTKLINYTRNKEMVTFQNGYYTFKTPQSPLAVHFMIKDGIVFLGTSDLEMRKIVSGNFNAKVSSTHKKMMLNNSYSFFISAKQLASQLPIKEMGIDRSGKLEWFLNTSEDAYMKASKIKGNTLETELVVNIPSTEENALKYMFNIIETFAK</sequence>
<dbReference type="RefSeq" id="WP_146603180.1">
    <property type="nucleotide sequence ID" value="NZ_QLLO01000001.1"/>
</dbReference>